<dbReference type="Pfam" id="PF07589">
    <property type="entry name" value="PEP-CTERM"/>
    <property type="match status" value="1"/>
</dbReference>
<evidence type="ECO:0000313" key="3">
    <source>
        <dbReference type="EMBL" id="QXE92452.1"/>
    </source>
</evidence>
<feature type="chain" id="PRO_5045187453" evidence="1">
    <location>
        <begin position="23"/>
        <end position="192"/>
    </location>
</feature>
<gene>
    <name evidence="3" type="ORF">KP001_07990</name>
</gene>
<evidence type="ECO:0000313" key="4">
    <source>
        <dbReference type="Proteomes" id="UP000683559"/>
    </source>
</evidence>
<dbReference type="NCBIfam" id="TIGR02595">
    <property type="entry name" value="PEP_CTERM"/>
    <property type="match status" value="1"/>
</dbReference>
<evidence type="ECO:0000256" key="1">
    <source>
        <dbReference type="SAM" id="SignalP"/>
    </source>
</evidence>
<proteinExistence type="predicted"/>
<feature type="signal peptide" evidence="1">
    <location>
        <begin position="1"/>
        <end position="22"/>
    </location>
</feature>
<dbReference type="EMBL" id="CP077683">
    <property type="protein sequence ID" value="QXE92452.1"/>
    <property type="molecule type" value="Genomic_DNA"/>
</dbReference>
<evidence type="ECO:0000259" key="2">
    <source>
        <dbReference type="Pfam" id="PF07589"/>
    </source>
</evidence>
<organism evidence="3 4">
    <name type="scientific">Geomonas subterranea</name>
    <dbReference type="NCBI Taxonomy" id="2847989"/>
    <lineage>
        <taxon>Bacteria</taxon>
        <taxon>Pseudomonadati</taxon>
        <taxon>Thermodesulfobacteriota</taxon>
        <taxon>Desulfuromonadia</taxon>
        <taxon>Geobacterales</taxon>
        <taxon>Geobacteraceae</taxon>
        <taxon>Geomonas</taxon>
    </lineage>
</organism>
<accession>A0ABX8LKP4</accession>
<dbReference type="RefSeq" id="WP_217289004.1">
    <property type="nucleotide sequence ID" value="NZ_CP077683.1"/>
</dbReference>
<name>A0ABX8LKP4_9BACT</name>
<dbReference type="Proteomes" id="UP000683559">
    <property type="component" value="Chromosome"/>
</dbReference>
<keyword evidence="1" id="KW-0732">Signal</keyword>
<dbReference type="InterPro" id="IPR013424">
    <property type="entry name" value="Ice-binding_C"/>
</dbReference>
<feature type="domain" description="Ice-binding protein C-terminal" evidence="2">
    <location>
        <begin position="159"/>
        <end position="183"/>
    </location>
</feature>
<keyword evidence="4" id="KW-1185">Reference proteome</keyword>
<reference evidence="3 4" key="1">
    <citation type="submission" date="2021-06" db="EMBL/GenBank/DDBJ databases">
        <title>Gemonas diversity in paddy soil.</title>
        <authorList>
            <person name="Liu G."/>
        </authorList>
    </citation>
    <scope>NUCLEOTIDE SEQUENCE [LARGE SCALE GENOMIC DNA]</scope>
    <source>
        <strain evidence="3 4">RG2</strain>
    </source>
</reference>
<sequence length="192" mass="19892">MKKVPAVLATAALVMLTTSAWAIPITGTINFTGSGHATPNAAAIINATGVFFGDSQVAGTNSGTYSAIAVGTPVVFTGFTFNPSSGLVPMESLWTLTSLGNTYSFDLNSINRGHQSKYFLNLLGEGVLHATGFDPTPGNWYYSSQDGAIAFSAESSSAPVPEPGTFALLGAGLLGLAVYGKRRRNHDHSCNA</sequence>
<protein>
    <submittedName>
        <fullName evidence="3">PEP-CTERM sorting domain-containing protein</fullName>
    </submittedName>
</protein>